<keyword evidence="3 4" id="KW-0067">ATP-binding</keyword>
<dbReference type="NCBIfam" id="TIGR02727">
    <property type="entry name" value="MTHFS_bact"/>
    <property type="match status" value="1"/>
</dbReference>
<dbReference type="EMBL" id="VXRY01000298">
    <property type="protein sequence ID" value="MXY33915.1"/>
    <property type="molecule type" value="Genomic_DNA"/>
</dbReference>
<dbReference type="GO" id="GO:0009396">
    <property type="term" value="P:folic acid-containing compound biosynthetic process"/>
    <property type="evidence" value="ECO:0007669"/>
    <property type="project" value="TreeGrafter"/>
</dbReference>
<keyword evidence="5" id="KW-0460">Magnesium</keyword>
<comment type="caution">
    <text evidence="6">The sequence shown here is derived from an EMBL/GenBank/DDBJ whole genome shotgun (WGS) entry which is preliminary data.</text>
</comment>
<comment type="cofactor">
    <cofactor evidence="5">
        <name>Mg(2+)</name>
        <dbReference type="ChEBI" id="CHEBI:18420"/>
    </cofactor>
</comment>
<evidence type="ECO:0000256" key="2">
    <source>
        <dbReference type="ARBA" id="ARBA00022741"/>
    </source>
</evidence>
<evidence type="ECO:0000256" key="1">
    <source>
        <dbReference type="ARBA" id="ARBA00010638"/>
    </source>
</evidence>
<dbReference type="Gene3D" id="3.40.50.10420">
    <property type="entry name" value="NagB/RpiA/CoA transferase-like"/>
    <property type="match status" value="1"/>
</dbReference>
<feature type="binding site" evidence="4">
    <location>
        <position position="45"/>
    </location>
    <ligand>
        <name>substrate</name>
    </ligand>
</feature>
<keyword evidence="5" id="KW-0479">Metal-binding</keyword>
<comment type="catalytic activity">
    <reaction evidence="5">
        <text>(6S)-5-formyl-5,6,7,8-tetrahydrofolate + ATP = (6R)-5,10-methenyltetrahydrofolate + ADP + phosphate</text>
        <dbReference type="Rhea" id="RHEA:10488"/>
        <dbReference type="ChEBI" id="CHEBI:30616"/>
        <dbReference type="ChEBI" id="CHEBI:43474"/>
        <dbReference type="ChEBI" id="CHEBI:57455"/>
        <dbReference type="ChEBI" id="CHEBI:57457"/>
        <dbReference type="ChEBI" id="CHEBI:456216"/>
        <dbReference type="EC" id="6.3.3.2"/>
    </reaction>
</comment>
<gene>
    <name evidence="6" type="ORF">F4Y60_07460</name>
</gene>
<protein>
    <recommendedName>
        <fullName evidence="5">5-formyltetrahydrofolate cyclo-ligase</fullName>
        <ecNumber evidence="5">6.3.3.2</ecNumber>
    </recommendedName>
</protein>
<feature type="binding site" evidence="4">
    <location>
        <begin position="118"/>
        <end position="126"/>
    </location>
    <ligand>
        <name>ATP</name>
        <dbReference type="ChEBI" id="CHEBI:30616"/>
    </ligand>
</feature>
<dbReference type="EC" id="6.3.3.2" evidence="5"/>
<dbReference type="Pfam" id="PF01812">
    <property type="entry name" value="5-FTHF_cyc-lig"/>
    <property type="match status" value="1"/>
</dbReference>
<dbReference type="GO" id="GO:0030272">
    <property type="term" value="F:5-formyltetrahydrofolate cyclo-ligase activity"/>
    <property type="evidence" value="ECO:0007669"/>
    <property type="project" value="UniProtKB-EC"/>
</dbReference>
<evidence type="ECO:0000256" key="4">
    <source>
        <dbReference type="PIRSR" id="PIRSR006806-1"/>
    </source>
</evidence>
<dbReference type="GO" id="GO:0005524">
    <property type="term" value="F:ATP binding"/>
    <property type="evidence" value="ECO:0007669"/>
    <property type="project" value="UniProtKB-KW"/>
</dbReference>
<keyword evidence="6" id="KW-0436">Ligase</keyword>
<accession>A0A6B0Y0I8</accession>
<dbReference type="InterPro" id="IPR037171">
    <property type="entry name" value="NagB/RpiA_transferase-like"/>
</dbReference>
<keyword evidence="2 4" id="KW-0547">Nucleotide-binding</keyword>
<dbReference type="PIRSF" id="PIRSF006806">
    <property type="entry name" value="FTHF_cligase"/>
    <property type="match status" value="1"/>
</dbReference>
<name>A0A6B0Y0I8_9RHOB</name>
<dbReference type="PANTHER" id="PTHR23407:SF1">
    <property type="entry name" value="5-FORMYLTETRAHYDROFOLATE CYCLO-LIGASE"/>
    <property type="match status" value="1"/>
</dbReference>
<organism evidence="6">
    <name type="scientific">Boseongicola sp. SB0664_bin_43</name>
    <dbReference type="NCBI Taxonomy" id="2604844"/>
    <lineage>
        <taxon>Bacteria</taxon>
        <taxon>Pseudomonadati</taxon>
        <taxon>Pseudomonadota</taxon>
        <taxon>Alphaproteobacteria</taxon>
        <taxon>Rhodobacterales</taxon>
        <taxon>Paracoccaceae</taxon>
        <taxon>Boseongicola</taxon>
    </lineage>
</organism>
<reference evidence="6" key="1">
    <citation type="submission" date="2019-09" db="EMBL/GenBank/DDBJ databases">
        <title>Characterisation of the sponge microbiome using genome-centric metagenomics.</title>
        <authorList>
            <person name="Engelberts J.P."/>
            <person name="Robbins S.J."/>
            <person name="De Goeij J.M."/>
            <person name="Aranda M."/>
            <person name="Bell S.C."/>
            <person name="Webster N.S."/>
        </authorList>
    </citation>
    <scope>NUCLEOTIDE SEQUENCE</scope>
    <source>
        <strain evidence="6">SB0664_bin_43</strain>
    </source>
</reference>
<proteinExistence type="inferred from homology"/>
<evidence type="ECO:0000256" key="5">
    <source>
        <dbReference type="RuleBase" id="RU361279"/>
    </source>
</evidence>
<evidence type="ECO:0000256" key="3">
    <source>
        <dbReference type="ARBA" id="ARBA00022840"/>
    </source>
</evidence>
<sequence>MRKAASRRRAMSDPGAKEAACRHLVAAVRNAKGYAVSGYWPIRTEIDPRPAMFALAASNELCLPVVQGVDQVLMFLRWTPGAELVEGAFGTAVPRARVEVVPSILIVPLLAFDGKGGRLGYGGGHYDRTLEALRSRDKVTAIGFAYDIQECRKVPREPTDQPLDLVVTESGARRLA</sequence>
<dbReference type="InterPro" id="IPR002698">
    <property type="entry name" value="FTHF_cligase"/>
</dbReference>
<dbReference type="GO" id="GO:0046872">
    <property type="term" value="F:metal ion binding"/>
    <property type="evidence" value="ECO:0007669"/>
    <property type="project" value="UniProtKB-KW"/>
</dbReference>
<comment type="similarity">
    <text evidence="1 5">Belongs to the 5-formyltetrahydrofolate cyclo-ligase family.</text>
</comment>
<dbReference type="PANTHER" id="PTHR23407">
    <property type="entry name" value="ATPASE INHIBITOR/5-FORMYLTETRAHYDROFOLATE CYCLO-LIGASE"/>
    <property type="match status" value="1"/>
</dbReference>
<evidence type="ECO:0000313" key="6">
    <source>
        <dbReference type="EMBL" id="MXY33915.1"/>
    </source>
</evidence>
<dbReference type="AlphaFoldDB" id="A0A6B0Y0I8"/>
<dbReference type="SUPFAM" id="SSF100950">
    <property type="entry name" value="NagB/RpiA/CoA transferase-like"/>
    <property type="match status" value="1"/>
</dbReference>
<dbReference type="InterPro" id="IPR024185">
    <property type="entry name" value="FTHF_cligase-like_sf"/>
</dbReference>
<dbReference type="GO" id="GO:0035999">
    <property type="term" value="P:tetrahydrofolate interconversion"/>
    <property type="evidence" value="ECO:0007669"/>
    <property type="project" value="TreeGrafter"/>
</dbReference>